<protein>
    <submittedName>
        <fullName evidence="1">Uncharacterized protein</fullName>
    </submittedName>
</protein>
<accession>A0AAW0EUZ2</accession>
<gene>
    <name evidence="1" type="ORF">NESM_000760300</name>
</gene>
<comment type="caution">
    <text evidence="1">The sequence shown here is derived from an EMBL/GenBank/DDBJ whole genome shotgun (WGS) entry which is preliminary data.</text>
</comment>
<evidence type="ECO:0000313" key="1">
    <source>
        <dbReference type="EMBL" id="KAK7198047.1"/>
    </source>
</evidence>
<name>A0AAW0EUZ2_9TRYP</name>
<evidence type="ECO:0000313" key="2">
    <source>
        <dbReference type="Proteomes" id="UP001430356"/>
    </source>
</evidence>
<dbReference type="AlphaFoldDB" id="A0AAW0EUZ2"/>
<keyword evidence="2" id="KW-1185">Reference proteome</keyword>
<proteinExistence type="predicted"/>
<organism evidence="1 2">
    <name type="scientific">Novymonas esmeraldas</name>
    <dbReference type="NCBI Taxonomy" id="1808958"/>
    <lineage>
        <taxon>Eukaryota</taxon>
        <taxon>Discoba</taxon>
        <taxon>Euglenozoa</taxon>
        <taxon>Kinetoplastea</taxon>
        <taxon>Metakinetoplastina</taxon>
        <taxon>Trypanosomatida</taxon>
        <taxon>Trypanosomatidae</taxon>
        <taxon>Novymonas</taxon>
    </lineage>
</organism>
<sequence length="77" mass="7717">MGGCGLRSQRAIGNVAAASVGSKGAQQVPTHDVDLNNLETLETLLPEPALEAAEAHAAPRATRACAGPAPHPADVPV</sequence>
<reference evidence="1 2" key="1">
    <citation type="journal article" date="2021" name="MBio">
        <title>A New Model Trypanosomatid, Novymonas esmeraldas: Genomic Perception of Its 'Candidatus Pandoraea novymonadis' Endosymbiont.</title>
        <authorList>
            <person name="Zakharova A."/>
            <person name="Saura A."/>
            <person name="Butenko A."/>
            <person name="Podesvova L."/>
            <person name="Warmusova S."/>
            <person name="Kostygov A.Y."/>
            <person name="Nenarokova A."/>
            <person name="Lukes J."/>
            <person name="Opperdoes F.R."/>
            <person name="Yurchenko V."/>
        </authorList>
    </citation>
    <scope>NUCLEOTIDE SEQUENCE [LARGE SCALE GENOMIC DNA]</scope>
    <source>
        <strain evidence="1 2">E262AT.01</strain>
    </source>
</reference>
<dbReference type="EMBL" id="JAECZO010000129">
    <property type="protein sequence ID" value="KAK7198047.1"/>
    <property type="molecule type" value="Genomic_DNA"/>
</dbReference>
<dbReference type="Proteomes" id="UP001430356">
    <property type="component" value="Unassembled WGS sequence"/>
</dbReference>